<reference evidence="1 2" key="1">
    <citation type="submission" date="2021-05" db="EMBL/GenBank/DDBJ databases">
        <title>Genome Assembly of Synthetic Allotetraploid Brassica napus Reveals Homoeologous Exchanges between Subgenomes.</title>
        <authorList>
            <person name="Davis J.T."/>
        </authorList>
    </citation>
    <scope>NUCLEOTIDE SEQUENCE [LARGE SCALE GENOMIC DNA]</scope>
    <source>
        <strain evidence="2">cv. Da-Ae</strain>
        <tissue evidence="1">Seedling</tissue>
    </source>
</reference>
<name>A0ABQ8EAK8_BRANA</name>
<sequence>MNSLLENGKTSDLDGSLHLASDSLSGEEAATHQKKILWSFKTSLTTTHASSVSRPLNPPISKLCTCAMVKLVCKNRKTIEEIYTNIAVSNRHGKYMFVFHDNHNDEISGTFGFGSLVNLCGGVDVWLSLSNCGGGGSNLASDLDIGGGPLSSSTSSGCLLGVGGAVSPEWWSFGVSLTSLVVLICRLVKPVSLLSGARLELPSFPSQSGLLQIRHANMGFEKDVTDVFCSELIKKYQLYILHAS</sequence>
<evidence type="ECO:0000313" key="1">
    <source>
        <dbReference type="EMBL" id="KAH0938699.1"/>
    </source>
</evidence>
<dbReference type="EMBL" id="JAGKQM010000002">
    <property type="protein sequence ID" value="KAH0938699.1"/>
    <property type="molecule type" value="Genomic_DNA"/>
</dbReference>
<protein>
    <submittedName>
        <fullName evidence="1">Uncharacterized protein</fullName>
    </submittedName>
</protein>
<keyword evidence="2" id="KW-1185">Reference proteome</keyword>
<dbReference type="Proteomes" id="UP000824890">
    <property type="component" value="Unassembled WGS sequence"/>
</dbReference>
<organism evidence="1 2">
    <name type="scientific">Brassica napus</name>
    <name type="common">Rape</name>
    <dbReference type="NCBI Taxonomy" id="3708"/>
    <lineage>
        <taxon>Eukaryota</taxon>
        <taxon>Viridiplantae</taxon>
        <taxon>Streptophyta</taxon>
        <taxon>Embryophyta</taxon>
        <taxon>Tracheophyta</taxon>
        <taxon>Spermatophyta</taxon>
        <taxon>Magnoliopsida</taxon>
        <taxon>eudicotyledons</taxon>
        <taxon>Gunneridae</taxon>
        <taxon>Pentapetalae</taxon>
        <taxon>rosids</taxon>
        <taxon>malvids</taxon>
        <taxon>Brassicales</taxon>
        <taxon>Brassicaceae</taxon>
        <taxon>Brassiceae</taxon>
        <taxon>Brassica</taxon>
    </lineage>
</organism>
<accession>A0ABQ8EAK8</accession>
<evidence type="ECO:0000313" key="2">
    <source>
        <dbReference type="Proteomes" id="UP000824890"/>
    </source>
</evidence>
<comment type="caution">
    <text evidence="1">The sequence shown here is derived from an EMBL/GenBank/DDBJ whole genome shotgun (WGS) entry which is preliminary data.</text>
</comment>
<proteinExistence type="predicted"/>
<gene>
    <name evidence="1" type="ORF">HID58_006160</name>
</gene>